<dbReference type="EMBL" id="JAHMHR010000005">
    <property type="protein sequence ID" value="KAK1690684.1"/>
    <property type="molecule type" value="Genomic_DNA"/>
</dbReference>
<organism evidence="2 3">
    <name type="scientific">Colletotrichum godetiae</name>
    <dbReference type="NCBI Taxonomy" id="1209918"/>
    <lineage>
        <taxon>Eukaryota</taxon>
        <taxon>Fungi</taxon>
        <taxon>Dikarya</taxon>
        <taxon>Ascomycota</taxon>
        <taxon>Pezizomycotina</taxon>
        <taxon>Sordariomycetes</taxon>
        <taxon>Hypocreomycetidae</taxon>
        <taxon>Glomerellales</taxon>
        <taxon>Glomerellaceae</taxon>
        <taxon>Colletotrichum</taxon>
        <taxon>Colletotrichum acutatum species complex</taxon>
    </lineage>
</organism>
<feature type="signal peptide" evidence="1">
    <location>
        <begin position="1"/>
        <end position="35"/>
    </location>
</feature>
<keyword evidence="1" id="KW-0732">Signal</keyword>
<name>A0AAJ0EX66_9PEZI</name>
<dbReference type="AlphaFoldDB" id="A0AAJ0EX66"/>
<comment type="caution">
    <text evidence="2">The sequence shown here is derived from an EMBL/GenBank/DDBJ whole genome shotgun (WGS) entry which is preliminary data.</text>
</comment>
<gene>
    <name evidence="2" type="ORF">BDP55DRAFT_648109</name>
</gene>
<sequence length="72" mass="7928">MHDTACTELSAPLLPAFSPLLFLGSLLTCSKPTHCQPRSTIPVSELSQNHFDKSQIPFAQTMSLPYLTLPRT</sequence>
<evidence type="ECO:0000313" key="3">
    <source>
        <dbReference type="Proteomes" id="UP001224890"/>
    </source>
</evidence>
<reference evidence="2" key="1">
    <citation type="submission" date="2021-06" db="EMBL/GenBank/DDBJ databases">
        <title>Comparative genomics, transcriptomics and evolutionary studies reveal genomic signatures of adaptation to plant cell wall in hemibiotrophic fungi.</title>
        <authorList>
            <consortium name="DOE Joint Genome Institute"/>
            <person name="Baroncelli R."/>
            <person name="Diaz J.F."/>
            <person name="Benocci T."/>
            <person name="Peng M."/>
            <person name="Battaglia E."/>
            <person name="Haridas S."/>
            <person name="Andreopoulos W."/>
            <person name="Labutti K."/>
            <person name="Pangilinan J."/>
            <person name="Floch G.L."/>
            <person name="Makela M.R."/>
            <person name="Henrissat B."/>
            <person name="Grigoriev I.V."/>
            <person name="Crouch J.A."/>
            <person name="De Vries R.P."/>
            <person name="Sukno S.A."/>
            <person name="Thon M.R."/>
        </authorList>
    </citation>
    <scope>NUCLEOTIDE SEQUENCE</scope>
    <source>
        <strain evidence="2">CBS 193.32</strain>
    </source>
</reference>
<feature type="chain" id="PRO_5042511507" evidence="1">
    <location>
        <begin position="36"/>
        <end position="72"/>
    </location>
</feature>
<keyword evidence="3" id="KW-1185">Reference proteome</keyword>
<dbReference type="Proteomes" id="UP001224890">
    <property type="component" value="Unassembled WGS sequence"/>
</dbReference>
<dbReference type="RefSeq" id="XP_060434379.1">
    <property type="nucleotide sequence ID" value="XM_060573829.1"/>
</dbReference>
<proteinExistence type="predicted"/>
<protein>
    <submittedName>
        <fullName evidence="2">Uncharacterized protein</fullName>
    </submittedName>
</protein>
<evidence type="ECO:0000313" key="2">
    <source>
        <dbReference type="EMBL" id="KAK1690684.1"/>
    </source>
</evidence>
<accession>A0AAJ0EX66</accession>
<evidence type="ECO:0000256" key="1">
    <source>
        <dbReference type="SAM" id="SignalP"/>
    </source>
</evidence>
<dbReference type="GeneID" id="85458355"/>